<dbReference type="eggNOG" id="ENOG50318C8">
    <property type="taxonomic scope" value="Bacteria"/>
</dbReference>
<dbReference type="AlphaFoldDB" id="E1JWH0"/>
<dbReference type="EMBL" id="AECZ01000011">
    <property type="protein sequence ID" value="EFL51267.1"/>
    <property type="molecule type" value="Genomic_DNA"/>
</dbReference>
<feature type="signal peptide" evidence="1">
    <location>
        <begin position="1"/>
        <end position="26"/>
    </location>
</feature>
<accession>E1JWH0</accession>
<organism evidence="2 3">
    <name type="scientific">Solidesulfovibrio fructosivorans JJ]</name>
    <dbReference type="NCBI Taxonomy" id="596151"/>
    <lineage>
        <taxon>Bacteria</taxon>
        <taxon>Pseudomonadati</taxon>
        <taxon>Thermodesulfobacteriota</taxon>
        <taxon>Desulfovibrionia</taxon>
        <taxon>Desulfovibrionales</taxon>
        <taxon>Desulfovibrionaceae</taxon>
        <taxon>Solidesulfovibrio</taxon>
    </lineage>
</organism>
<reference evidence="2 3" key="1">
    <citation type="submission" date="2010-08" db="EMBL/GenBank/DDBJ databases">
        <title>The draft genome of Desulfovibrio fructosovorans JJ.</title>
        <authorList>
            <consortium name="US DOE Joint Genome Institute (JGI-PGF)"/>
            <person name="Lucas S."/>
            <person name="Copeland A."/>
            <person name="Lapidus A."/>
            <person name="Cheng J.-F."/>
            <person name="Bruce D."/>
            <person name="Goodwin L."/>
            <person name="Pitluck S."/>
            <person name="Land M.L."/>
            <person name="Hauser L."/>
            <person name="Chang Y.-J."/>
            <person name="Jeffries C."/>
            <person name="Wall J.D."/>
            <person name="Stahl D.A."/>
            <person name="Arkin A.P."/>
            <person name="Dehal P."/>
            <person name="Stolyar S.M."/>
            <person name="Hazen T.C."/>
            <person name="Woyke T.J."/>
        </authorList>
    </citation>
    <scope>NUCLEOTIDE SEQUENCE [LARGE SCALE GENOMIC DNA]</scope>
    <source>
        <strain evidence="2 3">JJ</strain>
    </source>
</reference>
<comment type="caution">
    <text evidence="2">The sequence shown here is derived from an EMBL/GenBank/DDBJ whole genome shotgun (WGS) entry which is preliminary data.</text>
</comment>
<dbReference type="STRING" id="596151.DesfrDRAFT_1969"/>
<dbReference type="RefSeq" id="WP_005993420.1">
    <property type="nucleotide sequence ID" value="NZ_AECZ01000011.1"/>
</dbReference>
<proteinExistence type="predicted"/>
<feature type="chain" id="PRO_5003148185" evidence="1">
    <location>
        <begin position="27"/>
        <end position="48"/>
    </location>
</feature>
<evidence type="ECO:0000313" key="2">
    <source>
        <dbReference type="EMBL" id="EFL51267.1"/>
    </source>
</evidence>
<evidence type="ECO:0000256" key="1">
    <source>
        <dbReference type="SAM" id="SignalP"/>
    </source>
</evidence>
<evidence type="ECO:0000313" key="3">
    <source>
        <dbReference type="Proteomes" id="UP000006250"/>
    </source>
</evidence>
<keyword evidence="3" id="KW-1185">Reference proteome</keyword>
<dbReference type="Proteomes" id="UP000006250">
    <property type="component" value="Unassembled WGS sequence"/>
</dbReference>
<gene>
    <name evidence="2" type="ORF">DesfrDRAFT_1969</name>
</gene>
<protein>
    <submittedName>
        <fullName evidence="2">Uncharacterized protein</fullName>
    </submittedName>
</protein>
<name>E1JWH0_SOLFR</name>
<keyword evidence="1" id="KW-0732">Signal</keyword>
<sequence length="48" mass="4968" precursor="true">MLQKILRALPAAMLLLCALAVPSARAADPVLTILFTGNTYGNVAPCPS</sequence>